<protein>
    <submittedName>
        <fullName evidence="2">Uncharacterized protein</fullName>
    </submittedName>
</protein>
<proteinExistence type="predicted"/>
<dbReference type="EMBL" id="CAAALY010011224">
    <property type="protein sequence ID" value="VEL11227.1"/>
    <property type="molecule type" value="Genomic_DNA"/>
</dbReference>
<evidence type="ECO:0000256" key="1">
    <source>
        <dbReference type="SAM" id="MobiDB-lite"/>
    </source>
</evidence>
<feature type="region of interest" description="Disordered" evidence="1">
    <location>
        <begin position="256"/>
        <end position="304"/>
    </location>
</feature>
<gene>
    <name evidence="2" type="ORF">PXEA_LOCUS4667</name>
</gene>
<feature type="compositionally biased region" description="Polar residues" evidence="1">
    <location>
        <begin position="256"/>
        <end position="270"/>
    </location>
</feature>
<reference evidence="2" key="1">
    <citation type="submission" date="2018-11" db="EMBL/GenBank/DDBJ databases">
        <authorList>
            <consortium name="Pathogen Informatics"/>
        </authorList>
    </citation>
    <scope>NUCLEOTIDE SEQUENCE</scope>
</reference>
<feature type="compositionally biased region" description="Basic and acidic residues" evidence="1">
    <location>
        <begin position="273"/>
        <end position="296"/>
    </location>
</feature>
<sequence>MKWFMLSQEWRRKVKQISPQTADQESLEEGVITPQLNNNNHCEPSGATETTAKQVFRKPDDIAAARETEIHLPRRKWAAGGVETREPAASRWRLWPTWLPGAIQARHLPSNLSLTRILRRLESTSLVEPSLSPQHLSPKQHPRQETVSVEASELDESATIVSAANASRRHWRWRWRPRKKRPSFLELCAQLAELDQTEGDGCANSRWRKSLLWAKISQFRRGIPDLATSPSSAEPHSPHSQPVVLPFQRVNSIFRRTQRSGNETQNNVSSADEEARTGDVWRRKFTETELHSKSEGASEASSDEEMRKAVSEVILFREMPAEQRKPDGEMSRKETKPIATARLLQSDGVAYLDKALEQCDKMLKHSVALDRNGLSEKLRLNQIKSGFGRPSKAELVNFASSLAPKSLETCRTQEVASLHTIHTKVRSRHSDFDTNMTFSDCLQGFREASCEAKKYDQSQESETVLTFAKPDTTPTEDHVAVDSGGELPTSRELLSMDGRIHEFSSNHMDLEKNDPAQAFAKFERAKSTRKLHGDMLDYGRYSIWSHGKIKHVKPASKVSGTQMDDIYLTNAKYEEILDRLTQPHGDPAFKQLPASGVSRLRQRHHDNKGDGSRLNLPGGKVISTRPYRTRKRLLSMLNQNASNSKLWRPLELEETGVSVVNAISQPPYTHTPIRHRKPQVPHHRRRNESDFV</sequence>
<evidence type="ECO:0000313" key="3">
    <source>
        <dbReference type="Proteomes" id="UP000784294"/>
    </source>
</evidence>
<dbReference type="Proteomes" id="UP000784294">
    <property type="component" value="Unassembled WGS sequence"/>
</dbReference>
<name>A0A448WGH4_9PLAT</name>
<accession>A0A448WGH4</accession>
<feature type="region of interest" description="Disordered" evidence="1">
    <location>
        <begin position="666"/>
        <end position="692"/>
    </location>
</feature>
<dbReference type="AlphaFoldDB" id="A0A448WGH4"/>
<comment type="caution">
    <text evidence="2">The sequence shown here is derived from an EMBL/GenBank/DDBJ whole genome shotgun (WGS) entry which is preliminary data.</text>
</comment>
<keyword evidence="3" id="KW-1185">Reference proteome</keyword>
<evidence type="ECO:0000313" key="2">
    <source>
        <dbReference type="EMBL" id="VEL11227.1"/>
    </source>
</evidence>
<organism evidence="2 3">
    <name type="scientific">Protopolystoma xenopodis</name>
    <dbReference type="NCBI Taxonomy" id="117903"/>
    <lineage>
        <taxon>Eukaryota</taxon>
        <taxon>Metazoa</taxon>
        <taxon>Spiralia</taxon>
        <taxon>Lophotrochozoa</taxon>
        <taxon>Platyhelminthes</taxon>
        <taxon>Monogenea</taxon>
        <taxon>Polyopisthocotylea</taxon>
        <taxon>Polystomatidea</taxon>
        <taxon>Polystomatidae</taxon>
        <taxon>Protopolystoma</taxon>
    </lineage>
</organism>
<feature type="compositionally biased region" description="Basic residues" evidence="1">
    <location>
        <begin position="672"/>
        <end position="686"/>
    </location>
</feature>
<feature type="region of interest" description="Disordered" evidence="1">
    <location>
        <begin position="594"/>
        <end position="622"/>
    </location>
</feature>